<evidence type="ECO:0000313" key="10">
    <source>
        <dbReference type="Proteomes" id="UP001152607"/>
    </source>
</evidence>
<dbReference type="PANTHER" id="PTHR33048:SF108">
    <property type="entry name" value="INTEGRAL MEMBRANE PROTEIN"/>
    <property type="match status" value="1"/>
</dbReference>
<evidence type="ECO:0000256" key="1">
    <source>
        <dbReference type="ARBA" id="ARBA00004141"/>
    </source>
</evidence>
<feature type="transmembrane region" description="Helical" evidence="7">
    <location>
        <begin position="68"/>
        <end position="89"/>
    </location>
</feature>
<evidence type="ECO:0000313" key="9">
    <source>
        <dbReference type="EMBL" id="CAI6336901.1"/>
    </source>
</evidence>
<feature type="transmembrane region" description="Helical" evidence="7">
    <location>
        <begin position="146"/>
        <end position="165"/>
    </location>
</feature>
<dbReference type="GO" id="GO:0016020">
    <property type="term" value="C:membrane"/>
    <property type="evidence" value="ECO:0007669"/>
    <property type="project" value="UniProtKB-SubCell"/>
</dbReference>
<keyword evidence="2 7" id="KW-0812">Transmembrane</keyword>
<evidence type="ECO:0000256" key="3">
    <source>
        <dbReference type="ARBA" id="ARBA00022989"/>
    </source>
</evidence>
<organism evidence="9 10">
    <name type="scientific">Periconia digitata</name>
    <dbReference type="NCBI Taxonomy" id="1303443"/>
    <lineage>
        <taxon>Eukaryota</taxon>
        <taxon>Fungi</taxon>
        <taxon>Dikarya</taxon>
        <taxon>Ascomycota</taxon>
        <taxon>Pezizomycotina</taxon>
        <taxon>Dothideomycetes</taxon>
        <taxon>Pleosporomycetidae</taxon>
        <taxon>Pleosporales</taxon>
        <taxon>Massarineae</taxon>
        <taxon>Periconiaceae</taxon>
        <taxon>Periconia</taxon>
    </lineage>
</organism>
<dbReference type="PANTHER" id="PTHR33048">
    <property type="entry name" value="PTH11-LIKE INTEGRAL MEMBRANE PROTEIN (AFU_ORTHOLOGUE AFUA_5G11245)"/>
    <property type="match status" value="1"/>
</dbReference>
<name>A0A9W4UIP1_9PLEO</name>
<comment type="caution">
    <text evidence="9">The sequence shown here is derived from an EMBL/GenBank/DDBJ whole genome shotgun (WGS) entry which is preliminary data.</text>
</comment>
<comment type="similarity">
    <text evidence="5">Belongs to the SAT4 family.</text>
</comment>
<dbReference type="AlphaFoldDB" id="A0A9W4UIP1"/>
<keyword evidence="3 7" id="KW-1133">Transmembrane helix</keyword>
<dbReference type="Pfam" id="PF20684">
    <property type="entry name" value="Fung_rhodopsin"/>
    <property type="match status" value="1"/>
</dbReference>
<protein>
    <recommendedName>
        <fullName evidence="8">Rhodopsin domain-containing protein</fullName>
    </recommendedName>
</protein>
<dbReference type="EMBL" id="CAOQHR010000007">
    <property type="protein sequence ID" value="CAI6336901.1"/>
    <property type="molecule type" value="Genomic_DNA"/>
</dbReference>
<feature type="transmembrane region" description="Helical" evidence="7">
    <location>
        <begin position="32"/>
        <end position="56"/>
    </location>
</feature>
<gene>
    <name evidence="9" type="ORF">PDIGIT_LOCUS10007</name>
</gene>
<evidence type="ECO:0000256" key="5">
    <source>
        <dbReference type="ARBA" id="ARBA00038359"/>
    </source>
</evidence>
<evidence type="ECO:0000256" key="6">
    <source>
        <dbReference type="SAM" id="MobiDB-lite"/>
    </source>
</evidence>
<dbReference type="OrthoDB" id="5342292at2759"/>
<feature type="domain" description="Rhodopsin" evidence="8">
    <location>
        <begin position="49"/>
        <end position="286"/>
    </location>
</feature>
<dbReference type="InterPro" id="IPR052337">
    <property type="entry name" value="SAT4-like"/>
</dbReference>
<accession>A0A9W4UIP1</accession>
<feature type="transmembrane region" description="Helical" evidence="7">
    <location>
        <begin position="223"/>
        <end position="248"/>
    </location>
</feature>
<proteinExistence type="inferred from homology"/>
<reference evidence="9" key="1">
    <citation type="submission" date="2023-01" db="EMBL/GenBank/DDBJ databases">
        <authorList>
            <person name="Van Ghelder C."/>
            <person name="Rancurel C."/>
        </authorList>
    </citation>
    <scope>NUCLEOTIDE SEQUENCE</scope>
    <source>
        <strain evidence="9">CNCM I-4278</strain>
    </source>
</reference>
<comment type="subcellular location">
    <subcellularLocation>
        <location evidence="1">Membrane</location>
        <topology evidence="1">Multi-pass membrane protein</topology>
    </subcellularLocation>
</comment>
<feature type="transmembrane region" description="Helical" evidence="7">
    <location>
        <begin position="109"/>
        <end position="134"/>
    </location>
</feature>
<evidence type="ECO:0000256" key="7">
    <source>
        <dbReference type="SAM" id="Phobius"/>
    </source>
</evidence>
<keyword evidence="10" id="KW-1185">Reference proteome</keyword>
<evidence type="ECO:0000259" key="8">
    <source>
        <dbReference type="Pfam" id="PF20684"/>
    </source>
</evidence>
<evidence type="ECO:0000256" key="2">
    <source>
        <dbReference type="ARBA" id="ARBA00022692"/>
    </source>
</evidence>
<sequence>MGSQSNASYPGFVAPPFGVEPDLKWEPSRLNIVVQSLCIALTTTFVATRMCIKWFLIKQIHLDDYVCILAWIGSIFYSSITIAQGYLGLGVPQWNVAPATVLAFLSRGYASQILYGPIAFTTKLAILLLLMRIFSIERRFVQFSRALIGVCAAYYIAITLVQVFLCRPIAKAYDPRIPGRCLDSRSIFITNTAIAILSDLVILAAPVPVIWKLNMGLWRRIGSILALAAGGLACIATIARLAVIVNGLTLKDRSKFGPPIVILSCLEVAIGVICSCLPVLPALFRRVLGGSITTTYGSRKQSTYNSWAKRNTIKLKPTVGSTKSAQHDASRNSSQENLR</sequence>
<feature type="transmembrane region" description="Helical" evidence="7">
    <location>
        <begin position="260"/>
        <end position="284"/>
    </location>
</feature>
<evidence type="ECO:0000256" key="4">
    <source>
        <dbReference type="ARBA" id="ARBA00023136"/>
    </source>
</evidence>
<keyword evidence="4 7" id="KW-0472">Membrane</keyword>
<feature type="transmembrane region" description="Helical" evidence="7">
    <location>
        <begin position="185"/>
        <end position="211"/>
    </location>
</feature>
<feature type="region of interest" description="Disordered" evidence="6">
    <location>
        <begin position="319"/>
        <end position="339"/>
    </location>
</feature>
<dbReference type="Proteomes" id="UP001152607">
    <property type="component" value="Unassembled WGS sequence"/>
</dbReference>
<dbReference type="InterPro" id="IPR049326">
    <property type="entry name" value="Rhodopsin_dom_fungi"/>
</dbReference>